<protein>
    <submittedName>
        <fullName evidence="2">Uncharacterized protein</fullName>
    </submittedName>
</protein>
<organism evidence="2 3">
    <name type="scientific">Thalassotalea piscium</name>
    <dbReference type="NCBI Taxonomy" id="1230533"/>
    <lineage>
        <taxon>Bacteria</taxon>
        <taxon>Pseudomonadati</taxon>
        <taxon>Pseudomonadota</taxon>
        <taxon>Gammaproteobacteria</taxon>
        <taxon>Alteromonadales</taxon>
        <taxon>Colwelliaceae</taxon>
        <taxon>Thalassotalea</taxon>
    </lineage>
</organism>
<sequence>MKKLILVASILSVVSFSSIANESQEEQQQKRTIIEQITKELKEVFNHFAAAAPDRKCIRVKAADGRCQRDKPTEPGGE</sequence>
<accession>A0A7X0NGU3</accession>
<comment type="caution">
    <text evidence="2">The sequence shown here is derived from an EMBL/GenBank/DDBJ whole genome shotgun (WGS) entry which is preliminary data.</text>
</comment>
<keyword evidence="3" id="KW-1185">Reference proteome</keyword>
<dbReference type="AlphaFoldDB" id="A0A7X0NGU3"/>
<evidence type="ECO:0000256" key="1">
    <source>
        <dbReference type="SAM" id="SignalP"/>
    </source>
</evidence>
<name>A0A7X0NGU3_9GAMM</name>
<dbReference type="RefSeq" id="WP_184423953.1">
    <property type="nucleotide sequence ID" value="NZ_BAABLB010000028.1"/>
</dbReference>
<evidence type="ECO:0000313" key="2">
    <source>
        <dbReference type="EMBL" id="MBB6543154.1"/>
    </source>
</evidence>
<dbReference type="Proteomes" id="UP000537141">
    <property type="component" value="Unassembled WGS sequence"/>
</dbReference>
<keyword evidence="1" id="KW-0732">Signal</keyword>
<dbReference type="EMBL" id="JACHHU010000010">
    <property type="protein sequence ID" value="MBB6543154.1"/>
    <property type="molecule type" value="Genomic_DNA"/>
</dbReference>
<proteinExistence type="predicted"/>
<gene>
    <name evidence="2" type="ORF">HNQ55_001661</name>
</gene>
<reference evidence="2 3" key="1">
    <citation type="submission" date="2020-08" db="EMBL/GenBank/DDBJ databases">
        <title>Genomic Encyclopedia of Type Strains, Phase IV (KMG-IV): sequencing the most valuable type-strain genomes for metagenomic binning, comparative biology and taxonomic classification.</title>
        <authorList>
            <person name="Goeker M."/>
        </authorList>
    </citation>
    <scope>NUCLEOTIDE SEQUENCE [LARGE SCALE GENOMIC DNA]</scope>
    <source>
        <strain evidence="2 3">DSM 26287</strain>
    </source>
</reference>
<evidence type="ECO:0000313" key="3">
    <source>
        <dbReference type="Proteomes" id="UP000537141"/>
    </source>
</evidence>
<feature type="signal peptide" evidence="1">
    <location>
        <begin position="1"/>
        <end position="20"/>
    </location>
</feature>
<feature type="chain" id="PRO_5031486109" evidence="1">
    <location>
        <begin position="21"/>
        <end position="78"/>
    </location>
</feature>